<organism evidence="1 2">
    <name type="scientific">Vanilla planifolia</name>
    <name type="common">Vanilla</name>
    <dbReference type="NCBI Taxonomy" id="51239"/>
    <lineage>
        <taxon>Eukaryota</taxon>
        <taxon>Viridiplantae</taxon>
        <taxon>Streptophyta</taxon>
        <taxon>Embryophyta</taxon>
        <taxon>Tracheophyta</taxon>
        <taxon>Spermatophyta</taxon>
        <taxon>Magnoliopsida</taxon>
        <taxon>Liliopsida</taxon>
        <taxon>Asparagales</taxon>
        <taxon>Orchidaceae</taxon>
        <taxon>Vanilloideae</taxon>
        <taxon>Vanilleae</taxon>
        <taxon>Vanilla</taxon>
    </lineage>
</organism>
<dbReference type="Proteomes" id="UP000636800">
    <property type="component" value="Chromosome 11"/>
</dbReference>
<evidence type="ECO:0000313" key="1">
    <source>
        <dbReference type="EMBL" id="KAG0461239.1"/>
    </source>
</evidence>
<protein>
    <submittedName>
        <fullName evidence="1">Uncharacterized protein</fullName>
    </submittedName>
</protein>
<proteinExistence type="predicted"/>
<name>A0A835PWS3_VANPL</name>
<accession>A0A835PWS3</accession>
<sequence length="141" mass="15703">MTDSEVKGKVQELVSEPDFNEPTIAEKLAGLELSMMGKPKGHRCGDDGSLNIGFTKFSLQLTLVGAKLAILILFEQDHQSLHLQLSDALPHDRDARRQVDTPLPVVVFEDRDSEKTKKKKSLTMTWKAQGWQTWGGDQLGT</sequence>
<reference evidence="1 2" key="1">
    <citation type="journal article" date="2020" name="Nat. Food">
        <title>A phased Vanilla planifolia genome enables genetic improvement of flavour and production.</title>
        <authorList>
            <person name="Hasing T."/>
            <person name="Tang H."/>
            <person name="Brym M."/>
            <person name="Khazi F."/>
            <person name="Huang T."/>
            <person name="Chambers A.H."/>
        </authorList>
    </citation>
    <scope>NUCLEOTIDE SEQUENCE [LARGE SCALE GENOMIC DNA]</scope>
    <source>
        <tissue evidence="1">Leaf</tissue>
    </source>
</reference>
<evidence type="ECO:0000313" key="2">
    <source>
        <dbReference type="Proteomes" id="UP000636800"/>
    </source>
</evidence>
<dbReference type="OrthoDB" id="441446at2759"/>
<dbReference type="EMBL" id="JADCNL010000011">
    <property type="protein sequence ID" value="KAG0461239.1"/>
    <property type="molecule type" value="Genomic_DNA"/>
</dbReference>
<gene>
    <name evidence="1" type="ORF">HPP92_021536</name>
</gene>
<dbReference type="AlphaFoldDB" id="A0A835PWS3"/>
<comment type="caution">
    <text evidence="1">The sequence shown here is derived from an EMBL/GenBank/DDBJ whole genome shotgun (WGS) entry which is preliminary data.</text>
</comment>
<keyword evidence="2" id="KW-1185">Reference proteome</keyword>